<dbReference type="InterPro" id="IPR003871">
    <property type="entry name" value="RFA1B/D_OB_1st"/>
</dbReference>
<dbReference type="InterPro" id="IPR047192">
    <property type="entry name" value="Euk_RPA1_DBD_C"/>
</dbReference>
<dbReference type="PANTHER" id="PTHR47165:SF4">
    <property type="entry name" value="OS03G0429900 PROTEIN"/>
    <property type="match status" value="1"/>
</dbReference>
<reference evidence="9" key="1">
    <citation type="submission" date="2023-04" db="EMBL/GenBank/DDBJ databases">
        <authorList>
            <person name="Vijverberg K."/>
            <person name="Xiong W."/>
            <person name="Schranz E."/>
        </authorList>
    </citation>
    <scope>NUCLEOTIDE SEQUENCE</scope>
</reference>
<dbReference type="SUPFAM" id="SSF50249">
    <property type="entry name" value="Nucleic acid-binding proteins"/>
    <property type="match status" value="3"/>
</dbReference>
<feature type="domain" description="Replication protein A 70 kDa DNA-binding subunit B/D first OB fold" evidence="6">
    <location>
        <begin position="20"/>
        <end position="112"/>
    </location>
</feature>
<dbReference type="CDD" id="cd04476">
    <property type="entry name" value="RPA1_DBD_C"/>
    <property type="match status" value="1"/>
</dbReference>
<protein>
    <recommendedName>
        <fullName evidence="11">Replication factor A C-terminal domain-containing protein</fullName>
    </recommendedName>
</protein>
<dbReference type="GO" id="GO:0003677">
    <property type="term" value="F:DNA binding"/>
    <property type="evidence" value="ECO:0007669"/>
    <property type="project" value="UniProtKB-KW"/>
</dbReference>
<proteinExistence type="inferred from homology"/>
<accession>A0AA35Z092</accession>
<dbReference type="GO" id="GO:0008270">
    <property type="term" value="F:zinc ion binding"/>
    <property type="evidence" value="ECO:0007669"/>
    <property type="project" value="UniProtKB-KW"/>
</dbReference>
<keyword evidence="2" id="KW-0479">Metal-binding</keyword>
<evidence type="ECO:0008006" key="11">
    <source>
        <dbReference type="Google" id="ProtNLM"/>
    </source>
</evidence>
<evidence type="ECO:0000256" key="2">
    <source>
        <dbReference type="ARBA" id="ARBA00022723"/>
    </source>
</evidence>
<name>A0AA35Z092_LACSI</name>
<comment type="similarity">
    <text evidence="1">Belongs to the replication factor A protein 1 family.</text>
</comment>
<evidence type="ECO:0000256" key="5">
    <source>
        <dbReference type="ARBA" id="ARBA00023125"/>
    </source>
</evidence>
<feature type="domain" description="Replication factor A C-terminal" evidence="7">
    <location>
        <begin position="294"/>
        <end position="400"/>
    </location>
</feature>
<evidence type="ECO:0000256" key="4">
    <source>
        <dbReference type="ARBA" id="ARBA00022833"/>
    </source>
</evidence>
<dbReference type="PANTHER" id="PTHR47165">
    <property type="entry name" value="OS03G0429900 PROTEIN"/>
    <property type="match status" value="1"/>
</dbReference>
<gene>
    <name evidence="9" type="ORF">LSALG_LOCUS22867</name>
</gene>
<sequence>MATPNITLIADVDVLRDDLTLKVRVINLCKHMSFNNKDDIWSIELILLDEQGTKIQATVWKKFLYRFKNILKDGSAFYIISPSFASQKPGSFKITPQDQKLTFVQQTVVKECIEFSGSIFGFSFVDYQTVLSLQHPEDLSVDVIGLVVAITEMMKDNPDRSRHRLTIHIQDASGLQVRVNLWGDYAYKMQDYIDNNPPNQRVVIIQFAKITVWRDRPSVNTYFTSSKLFINFDIDDSNLFKKSLDGDDRPDSSSNTISVIESKQLSELDDFIVKTKLKTIAEIFEPLSKTHFVIVGTIKGILQNEKWCYPACTNCSYRAFPDNGADDCIDFHLSNAKPTSYECRNQNCTKKTASVVPRFMIPIRVQDNTGTITLTMFEKEGRYLLKTSAKELFKKATEIGDNIDFYPGDINALKGLKLAFKISISDFNVLKKTNQYGISRISDNVDLIEQLEKKFTESQTDLTDSLDVCSGEFESQDNMHLKDEISGTDDNITPSTVDKNSATSPMKFLNTTPVLKRNLEEVFDLDINENLSSSKTPKVSVDGPRKKLLEIKLEKVAEFDLVLILKTMSILNFHEQF</sequence>
<dbReference type="Pfam" id="PF16900">
    <property type="entry name" value="REPA_OB_2"/>
    <property type="match status" value="1"/>
</dbReference>
<evidence type="ECO:0000313" key="9">
    <source>
        <dbReference type="EMBL" id="CAI9283264.1"/>
    </source>
</evidence>
<evidence type="ECO:0000313" key="10">
    <source>
        <dbReference type="Proteomes" id="UP001177003"/>
    </source>
</evidence>
<organism evidence="9 10">
    <name type="scientific">Lactuca saligna</name>
    <name type="common">Willowleaf lettuce</name>
    <dbReference type="NCBI Taxonomy" id="75948"/>
    <lineage>
        <taxon>Eukaryota</taxon>
        <taxon>Viridiplantae</taxon>
        <taxon>Streptophyta</taxon>
        <taxon>Embryophyta</taxon>
        <taxon>Tracheophyta</taxon>
        <taxon>Spermatophyta</taxon>
        <taxon>Magnoliopsida</taxon>
        <taxon>eudicotyledons</taxon>
        <taxon>Gunneridae</taxon>
        <taxon>Pentapetalae</taxon>
        <taxon>asterids</taxon>
        <taxon>campanulids</taxon>
        <taxon>Asterales</taxon>
        <taxon>Asteraceae</taxon>
        <taxon>Cichorioideae</taxon>
        <taxon>Cichorieae</taxon>
        <taxon>Lactucinae</taxon>
        <taxon>Lactuca</taxon>
    </lineage>
</organism>
<dbReference type="Proteomes" id="UP001177003">
    <property type="component" value="Chromosome 4"/>
</dbReference>
<evidence type="ECO:0000259" key="6">
    <source>
        <dbReference type="Pfam" id="PF02721"/>
    </source>
</evidence>
<dbReference type="InterPro" id="IPR012340">
    <property type="entry name" value="NA-bd_OB-fold"/>
</dbReference>
<dbReference type="InterPro" id="IPR013955">
    <property type="entry name" value="Rep_factor-A_C"/>
</dbReference>
<evidence type="ECO:0000256" key="1">
    <source>
        <dbReference type="ARBA" id="ARBA00005690"/>
    </source>
</evidence>
<dbReference type="InterPro" id="IPR031657">
    <property type="entry name" value="REPA_OB_2"/>
</dbReference>
<dbReference type="EMBL" id="OX465080">
    <property type="protein sequence ID" value="CAI9283264.1"/>
    <property type="molecule type" value="Genomic_DNA"/>
</dbReference>
<dbReference type="CDD" id="cd04481">
    <property type="entry name" value="RPA1_DBD_B_like"/>
    <property type="match status" value="1"/>
</dbReference>
<dbReference type="AlphaFoldDB" id="A0AA35Z092"/>
<evidence type="ECO:0000256" key="3">
    <source>
        <dbReference type="ARBA" id="ARBA00022771"/>
    </source>
</evidence>
<dbReference type="Pfam" id="PF08646">
    <property type="entry name" value="Rep_fac-A_C"/>
    <property type="match status" value="1"/>
</dbReference>
<feature type="domain" description="Replication protein A OB" evidence="8">
    <location>
        <begin position="136"/>
        <end position="228"/>
    </location>
</feature>
<keyword evidence="4" id="KW-0862">Zinc</keyword>
<keyword evidence="5" id="KW-0238">DNA-binding</keyword>
<dbReference type="Gene3D" id="2.40.50.140">
    <property type="entry name" value="Nucleic acid-binding proteins"/>
    <property type="match status" value="3"/>
</dbReference>
<keyword evidence="10" id="KW-1185">Reference proteome</keyword>
<dbReference type="Pfam" id="PF02721">
    <property type="entry name" value="DUF223"/>
    <property type="match status" value="1"/>
</dbReference>
<keyword evidence="3" id="KW-0863">Zinc-finger</keyword>
<evidence type="ECO:0000259" key="8">
    <source>
        <dbReference type="Pfam" id="PF16900"/>
    </source>
</evidence>
<dbReference type="CDD" id="cd04480">
    <property type="entry name" value="RPA1_DBD_A_like"/>
    <property type="match status" value="1"/>
</dbReference>
<evidence type="ECO:0000259" key="7">
    <source>
        <dbReference type="Pfam" id="PF08646"/>
    </source>
</evidence>